<evidence type="ECO:0000256" key="8">
    <source>
        <dbReference type="SAM" id="Phobius"/>
    </source>
</evidence>
<dbReference type="InterPro" id="IPR039421">
    <property type="entry name" value="Type_1_exporter"/>
</dbReference>
<feature type="transmembrane region" description="Helical" evidence="8">
    <location>
        <begin position="231"/>
        <end position="255"/>
    </location>
</feature>
<evidence type="ECO:0000313" key="12">
    <source>
        <dbReference type="Proteomes" id="UP000282674"/>
    </source>
</evidence>
<dbReference type="PROSITE" id="PS50893">
    <property type="entry name" value="ABC_TRANSPORTER_2"/>
    <property type="match status" value="1"/>
</dbReference>
<dbReference type="InterPro" id="IPR003593">
    <property type="entry name" value="AAA+_ATPase"/>
</dbReference>
<dbReference type="Proteomes" id="UP000282674">
    <property type="component" value="Unassembled WGS sequence"/>
</dbReference>
<accession>A0A3M2M0J5</accession>
<dbReference type="SUPFAM" id="SSF52540">
    <property type="entry name" value="P-loop containing nucleoside triphosphate hydrolases"/>
    <property type="match status" value="1"/>
</dbReference>
<dbReference type="PANTHER" id="PTHR43394:SF1">
    <property type="entry name" value="ATP-BINDING CASSETTE SUB-FAMILY B MEMBER 10, MITOCHONDRIAL"/>
    <property type="match status" value="1"/>
</dbReference>
<evidence type="ECO:0000256" key="3">
    <source>
        <dbReference type="ARBA" id="ARBA00022741"/>
    </source>
</evidence>
<keyword evidence="3" id="KW-0547">Nucleotide-binding</keyword>
<dbReference type="OrthoDB" id="9806127at2"/>
<keyword evidence="2 8" id="KW-0812">Transmembrane</keyword>
<keyword evidence="4 11" id="KW-0067">ATP-binding</keyword>
<keyword evidence="5 8" id="KW-1133">Transmembrane helix</keyword>
<proteinExistence type="predicted"/>
<dbReference type="InterPro" id="IPR017871">
    <property type="entry name" value="ABC_transporter-like_CS"/>
</dbReference>
<dbReference type="PANTHER" id="PTHR43394">
    <property type="entry name" value="ATP-DEPENDENT PERMEASE MDL1, MITOCHONDRIAL"/>
    <property type="match status" value="1"/>
</dbReference>
<evidence type="ECO:0000256" key="4">
    <source>
        <dbReference type="ARBA" id="ARBA00022840"/>
    </source>
</evidence>
<dbReference type="GO" id="GO:0005886">
    <property type="term" value="C:plasma membrane"/>
    <property type="evidence" value="ECO:0007669"/>
    <property type="project" value="UniProtKB-SubCell"/>
</dbReference>
<evidence type="ECO:0000256" key="6">
    <source>
        <dbReference type="ARBA" id="ARBA00023136"/>
    </source>
</evidence>
<evidence type="ECO:0000256" key="1">
    <source>
        <dbReference type="ARBA" id="ARBA00004651"/>
    </source>
</evidence>
<name>A0A3M2M0J5_9ACTN</name>
<dbReference type="EMBL" id="RFFG01000028">
    <property type="protein sequence ID" value="RMI43087.1"/>
    <property type="molecule type" value="Genomic_DNA"/>
</dbReference>
<dbReference type="GO" id="GO:0015421">
    <property type="term" value="F:ABC-type oligopeptide transporter activity"/>
    <property type="evidence" value="ECO:0007669"/>
    <property type="project" value="TreeGrafter"/>
</dbReference>
<reference evidence="11 12" key="1">
    <citation type="submission" date="2018-10" db="EMBL/GenBank/DDBJ databases">
        <title>Isolation from soil.</title>
        <authorList>
            <person name="Hu J."/>
        </authorList>
    </citation>
    <scope>NUCLEOTIDE SEQUENCE [LARGE SCALE GENOMIC DNA]</scope>
    <source>
        <strain evidence="11 12">NEAU-Ht49</strain>
    </source>
</reference>
<dbReference type="RefSeq" id="WP_122195515.1">
    <property type="nucleotide sequence ID" value="NZ_JBHSKC010000004.1"/>
</dbReference>
<feature type="compositionally biased region" description="Low complexity" evidence="7">
    <location>
        <begin position="633"/>
        <end position="643"/>
    </location>
</feature>
<dbReference type="Gene3D" id="3.40.50.300">
    <property type="entry name" value="P-loop containing nucleotide triphosphate hydrolases"/>
    <property type="match status" value="1"/>
</dbReference>
<dbReference type="InterPro" id="IPR003439">
    <property type="entry name" value="ABC_transporter-like_ATP-bd"/>
</dbReference>
<feature type="domain" description="ABC transporter" evidence="9">
    <location>
        <begin position="327"/>
        <end position="574"/>
    </location>
</feature>
<comment type="caution">
    <text evidence="11">The sequence shown here is derived from an EMBL/GenBank/DDBJ whole genome shotgun (WGS) entry which is preliminary data.</text>
</comment>
<dbReference type="GO" id="GO:0016887">
    <property type="term" value="F:ATP hydrolysis activity"/>
    <property type="evidence" value="ECO:0007669"/>
    <property type="project" value="InterPro"/>
</dbReference>
<feature type="transmembrane region" description="Helical" evidence="8">
    <location>
        <begin position="115"/>
        <end position="135"/>
    </location>
</feature>
<evidence type="ECO:0000256" key="7">
    <source>
        <dbReference type="SAM" id="MobiDB-lite"/>
    </source>
</evidence>
<keyword evidence="6 8" id="KW-0472">Membrane</keyword>
<dbReference type="InterPro" id="IPR036640">
    <property type="entry name" value="ABC1_TM_sf"/>
</dbReference>
<dbReference type="PROSITE" id="PS00211">
    <property type="entry name" value="ABC_TRANSPORTER_1"/>
    <property type="match status" value="1"/>
</dbReference>
<evidence type="ECO:0000313" key="11">
    <source>
        <dbReference type="EMBL" id="RMI43087.1"/>
    </source>
</evidence>
<dbReference type="Pfam" id="PF00005">
    <property type="entry name" value="ABC_tran"/>
    <property type="match status" value="1"/>
</dbReference>
<dbReference type="SMART" id="SM00382">
    <property type="entry name" value="AAA"/>
    <property type="match status" value="1"/>
</dbReference>
<dbReference type="AlphaFoldDB" id="A0A3M2M0J5"/>
<organism evidence="11 12">
    <name type="scientific">Actinomadura harenae</name>
    <dbReference type="NCBI Taxonomy" id="2483351"/>
    <lineage>
        <taxon>Bacteria</taxon>
        <taxon>Bacillati</taxon>
        <taxon>Actinomycetota</taxon>
        <taxon>Actinomycetes</taxon>
        <taxon>Streptosporangiales</taxon>
        <taxon>Thermomonosporaceae</taxon>
        <taxon>Actinomadura</taxon>
    </lineage>
</organism>
<feature type="region of interest" description="Disordered" evidence="7">
    <location>
        <begin position="602"/>
        <end position="643"/>
    </location>
</feature>
<dbReference type="InterPro" id="IPR027417">
    <property type="entry name" value="P-loop_NTPase"/>
</dbReference>
<feature type="transmembrane region" description="Helical" evidence="8">
    <location>
        <begin position="44"/>
        <end position="64"/>
    </location>
</feature>
<gene>
    <name evidence="11" type="ORF">EBO15_17425</name>
</gene>
<dbReference type="GO" id="GO:0005524">
    <property type="term" value="F:ATP binding"/>
    <property type="evidence" value="ECO:0007669"/>
    <property type="project" value="UniProtKB-KW"/>
</dbReference>
<sequence>MIWRAGRLATIGYVAVIVVGGLTPPASAWLTKLVIDRLAHGSFAAGPATGLAGLSVATAMAPQLTRYLDAQIRRGTGMIIQDRLFSAVNGFTGLGRFENPRDLDRIRMAQQNGQAAPVQLVSALFMAAQGALSLIGFVTALAVISLPMAGVVLLSSLPLLLIELRLSRRRADFLWNTTSLNRRQNLYAGLMTDARTAKEIRLFGLGNWFRDRLLDQTRKINGAERSLDRRVLFGQGGLALLGALVAGGGLVWAVFQIRNGALTVGDIAVLSAALTGTQGALAGLVGRTADGYQALLTLRHYEEITTAGPDLPRAAPSRPAPPLRHAIEMEGVWFRYADGHPWVLQDVSLTIPFGRAIALVGRNGSGKSTLVKLLCRLYDPVRGRILWDGIDLRQMPIDELRARIGAVFQDYVCYDLTARENIGIGDLAALHDLDLIRAAADRADIDRELSALPHAYATPLSRGYFGEADGVDGTALSGGQLQRVAVARALMRDSRDLLILDEPSSGLDAEAEHRIHQRLRAHRAGRTSLLISHRLGAVRDADEIVVLSGGRVIEKGEHDGLIAADGEYARLFHLQAESYGALRADGGGVPRADGGGVLPVGGDGGLHADGGGVLRTDGPGTDASPRGRENRRTTTPSTPSRGQ</sequence>
<dbReference type="SUPFAM" id="SSF90123">
    <property type="entry name" value="ABC transporter transmembrane region"/>
    <property type="match status" value="1"/>
</dbReference>
<feature type="compositionally biased region" description="Gly residues" evidence="7">
    <location>
        <begin position="602"/>
        <end position="613"/>
    </location>
</feature>
<keyword evidence="12" id="KW-1185">Reference proteome</keyword>
<evidence type="ECO:0000259" key="10">
    <source>
        <dbReference type="PROSITE" id="PS50929"/>
    </source>
</evidence>
<feature type="domain" description="ABC transmembrane type-1" evidence="10">
    <location>
        <begin position="11"/>
        <end position="293"/>
    </location>
</feature>
<protein>
    <submittedName>
        <fullName evidence="11">ABC transporter ATP-binding protein</fullName>
    </submittedName>
</protein>
<evidence type="ECO:0000259" key="9">
    <source>
        <dbReference type="PROSITE" id="PS50893"/>
    </source>
</evidence>
<dbReference type="Gene3D" id="1.20.1560.10">
    <property type="entry name" value="ABC transporter type 1, transmembrane domain"/>
    <property type="match status" value="1"/>
</dbReference>
<feature type="transmembrane region" description="Helical" evidence="8">
    <location>
        <begin position="141"/>
        <end position="162"/>
    </location>
</feature>
<evidence type="ECO:0000256" key="2">
    <source>
        <dbReference type="ARBA" id="ARBA00022692"/>
    </source>
</evidence>
<dbReference type="InterPro" id="IPR011527">
    <property type="entry name" value="ABC1_TM_dom"/>
</dbReference>
<evidence type="ECO:0000256" key="5">
    <source>
        <dbReference type="ARBA" id="ARBA00022989"/>
    </source>
</evidence>
<dbReference type="PROSITE" id="PS50929">
    <property type="entry name" value="ABC_TM1F"/>
    <property type="match status" value="1"/>
</dbReference>
<comment type="subcellular location">
    <subcellularLocation>
        <location evidence="1">Cell membrane</location>
        <topology evidence="1">Multi-pass membrane protein</topology>
    </subcellularLocation>
</comment>